<feature type="compositionally biased region" description="Basic and acidic residues" evidence="2">
    <location>
        <begin position="1"/>
        <end position="11"/>
    </location>
</feature>
<protein>
    <submittedName>
        <fullName evidence="3">Uncharacterized protein</fullName>
    </submittedName>
</protein>
<dbReference type="PANTHER" id="PTHR14965">
    <property type="entry name" value="SI:CH73-248E21.1"/>
    <property type="match status" value="1"/>
</dbReference>
<feature type="compositionally biased region" description="Polar residues" evidence="2">
    <location>
        <begin position="12"/>
        <end position="21"/>
    </location>
</feature>
<accession>A0A1A8LS54</accession>
<dbReference type="AlphaFoldDB" id="A0A1A8LS54"/>
<reference evidence="3" key="1">
    <citation type="submission" date="2016-05" db="EMBL/GenBank/DDBJ databases">
        <authorList>
            <person name="Lavstsen T."/>
            <person name="Jespersen J.S."/>
        </authorList>
    </citation>
    <scope>NUCLEOTIDE SEQUENCE</scope>
    <source>
        <tissue evidence="3">Brain</tissue>
    </source>
</reference>
<reference evidence="3" key="2">
    <citation type="submission" date="2016-06" db="EMBL/GenBank/DDBJ databases">
        <title>The genome of a short-lived fish provides insights into sex chromosome evolution and the genetic control of aging.</title>
        <authorList>
            <person name="Reichwald K."/>
            <person name="Felder M."/>
            <person name="Petzold A."/>
            <person name="Koch P."/>
            <person name="Groth M."/>
            <person name="Platzer M."/>
        </authorList>
    </citation>
    <scope>NUCLEOTIDE SEQUENCE</scope>
    <source>
        <tissue evidence="3">Brain</tissue>
    </source>
</reference>
<dbReference type="GO" id="GO:0006915">
    <property type="term" value="P:apoptotic process"/>
    <property type="evidence" value="ECO:0007669"/>
    <property type="project" value="UniProtKB-KW"/>
</dbReference>
<name>A0A1A8LS54_9TELE</name>
<feature type="non-terminal residue" evidence="3">
    <location>
        <position position="1"/>
    </location>
</feature>
<gene>
    <name evidence="3" type="primary">Nfu_g_1_011869</name>
</gene>
<evidence type="ECO:0000313" key="3">
    <source>
        <dbReference type="EMBL" id="SBR47363.1"/>
    </source>
</evidence>
<dbReference type="EMBL" id="HAEF01008847">
    <property type="protein sequence ID" value="SBR47363.1"/>
    <property type="molecule type" value="Transcribed_RNA"/>
</dbReference>
<dbReference type="GO" id="GO:2001236">
    <property type="term" value="P:regulation of extrinsic apoptotic signaling pathway"/>
    <property type="evidence" value="ECO:0007669"/>
    <property type="project" value="TreeGrafter"/>
</dbReference>
<keyword evidence="1" id="KW-0053">Apoptosis</keyword>
<feature type="compositionally biased region" description="Polar residues" evidence="2">
    <location>
        <begin position="295"/>
        <end position="309"/>
    </location>
</feature>
<feature type="compositionally biased region" description="Basic and acidic residues" evidence="2">
    <location>
        <begin position="71"/>
        <end position="80"/>
    </location>
</feature>
<feature type="region of interest" description="Disordered" evidence="2">
    <location>
        <begin position="275"/>
        <end position="309"/>
    </location>
</feature>
<sequence length="309" mass="34685">IDNGHVKDHNQISDNNHQTTKPKPGSDMEDTEEFKLLRAYAQRRRPKQTPPGASVLNGIGANAAGPPADKIQTEKDESQKEKKKKKKTVGKPLGIFVRCIKPQTDEAEPPPPAAKDNNVRGRSFMRSSYTPVREFMDSPSVDGEEEDEMQDVAARLVEITDEIEFVPSDLEVDSEEDEVERTVALMLRESGDQLNKRFQEANLSFELFSNYDFFRRVVEVFLDRIGFRSRDPEALGPRASPKTQIAVTCEITSRLSALDTQPTNRLLSHGARFLQESRGSFPGQDRIQEPRSRGSGATSVAQNSNRRDL</sequence>
<evidence type="ECO:0000256" key="1">
    <source>
        <dbReference type="ARBA" id="ARBA00022703"/>
    </source>
</evidence>
<feature type="region of interest" description="Disordered" evidence="2">
    <location>
        <begin position="1"/>
        <end position="123"/>
    </location>
</feature>
<dbReference type="PANTHER" id="PTHR14965:SF1">
    <property type="entry name" value="APOPTOSIS FACILITATOR BCL-2-LIKE PROTEIN 14"/>
    <property type="match status" value="1"/>
</dbReference>
<proteinExistence type="predicted"/>
<feature type="compositionally biased region" description="Low complexity" evidence="2">
    <location>
        <begin position="57"/>
        <end position="68"/>
    </location>
</feature>
<evidence type="ECO:0000256" key="2">
    <source>
        <dbReference type="SAM" id="MobiDB-lite"/>
    </source>
</evidence>
<organism evidence="3">
    <name type="scientific">Nothobranchius pienaari</name>
    <dbReference type="NCBI Taxonomy" id="704102"/>
    <lineage>
        <taxon>Eukaryota</taxon>
        <taxon>Metazoa</taxon>
        <taxon>Chordata</taxon>
        <taxon>Craniata</taxon>
        <taxon>Vertebrata</taxon>
        <taxon>Euteleostomi</taxon>
        <taxon>Actinopterygii</taxon>
        <taxon>Neopterygii</taxon>
        <taxon>Teleostei</taxon>
        <taxon>Neoteleostei</taxon>
        <taxon>Acanthomorphata</taxon>
        <taxon>Ovalentaria</taxon>
        <taxon>Atherinomorphae</taxon>
        <taxon>Cyprinodontiformes</taxon>
        <taxon>Nothobranchiidae</taxon>
        <taxon>Nothobranchius</taxon>
    </lineage>
</organism>